<dbReference type="EMBL" id="HBKQ01002932">
    <property type="protein sequence ID" value="CAE2204271.1"/>
    <property type="molecule type" value="Transcribed_RNA"/>
</dbReference>
<proteinExistence type="predicted"/>
<organism evidence="3">
    <name type="scientific">Odontella aurita</name>
    <dbReference type="NCBI Taxonomy" id="265563"/>
    <lineage>
        <taxon>Eukaryota</taxon>
        <taxon>Sar</taxon>
        <taxon>Stramenopiles</taxon>
        <taxon>Ochrophyta</taxon>
        <taxon>Bacillariophyta</taxon>
        <taxon>Mediophyceae</taxon>
        <taxon>Biddulphiophycidae</taxon>
        <taxon>Eupodiscales</taxon>
        <taxon>Odontellaceae</taxon>
        <taxon>Odontella</taxon>
    </lineage>
</organism>
<evidence type="ECO:0008006" key="4">
    <source>
        <dbReference type="Google" id="ProtNLM"/>
    </source>
</evidence>
<reference evidence="3" key="1">
    <citation type="submission" date="2021-01" db="EMBL/GenBank/DDBJ databases">
        <authorList>
            <person name="Corre E."/>
            <person name="Pelletier E."/>
            <person name="Niang G."/>
            <person name="Scheremetjew M."/>
            <person name="Finn R."/>
            <person name="Kale V."/>
            <person name="Holt S."/>
            <person name="Cochrane G."/>
            <person name="Meng A."/>
            <person name="Brown T."/>
            <person name="Cohen L."/>
        </authorList>
    </citation>
    <scope>NUCLEOTIDE SEQUENCE</scope>
    <source>
        <strain evidence="3">Isolate 1302-5</strain>
    </source>
</reference>
<gene>
    <name evidence="3" type="ORF">OAUR00152_LOCUS2006</name>
</gene>
<feature type="transmembrane region" description="Helical" evidence="1">
    <location>
        <begin position="189"/>
        <end position="206"/>
    </location>
</feature>
<feature type="chain" id="PRO_5030504801" description="Calcium uniporter protein" evidence="2">
    <location>
        <begin position="24"/>
        <end position="298"/>
    </location>
</feature>
<keyword evidence="1" id="KW-0812">Transmembrane</keyword>
<feature type="signal peptide" evidence="2">
    <location>
        <begin position="1"/>
        <end position="23"/>
    </location>
</feature>
<evidence type="ECO:0000256" key="1">
    <source>
        <dbReference type="SAM" id="Phobius"/>
    </source>
</evidence>
<feature type="transmembrane region" description="Helical" evidence="1">
    <location>
        <begin position="218"/>
        <end position="238"/>
    </location>
</feature>
<sequence>MCREALICRLLFVVPLLAVLARAEEEDGGVVSTNDDGDMAWVQAFFDLCPYLVAIFFVVFSLHVYLYPKHAERTLLREEYINTGARMSGQALSCDYREGSGGDAFLADVVYKAREHKYIDNPSMKFRNPAAYEEKSFLRRFKFGREVGRGEELEMLIPDPERSVRSGIPTEVVEQMLAKDAAAAGKYRIVLALGGSVTVALVALAIREVVWMDDPGAGWAALIVSLAIIEVASFLYSADQYFKSKRRKFDSARPTIASAEQEARERAREAAVGRKMPEVPFRIAHEFSGHARASLRQS</sequence>
<evidence type="ECO:0000313" key="3">
    <source>
        <dbReference type="EMBL" id="CAE2204271.1"/>
    </source>
</evidence>
<keyword evidence="2" id="KW-0732">Signal</keyword>
<feature type="transmembrane region" description="Helical" evidence="1">
    <location>
        <begin position="39"/>
        <end position="67"/>
    </location>
</feature>
<name>A0A7S4HN81_9STRA</name>
<evidence type="ECO:0000256" key="2">
    <source>
        <dbReference type="SAM" id="SignalP"/>
    </source>
</evidence>
<accession>A0A7S4HN81</accession>
<protein>
    <recommendedName>
        <fullName evidence="4">Calcium uniporter protein</fullName>
    </recommendedName>
</protein>
<keyword evidence="1" id="KW-1133">Transmembrane helix</keyword>
<keyword evidence="1" id="KW-0472">Membrane</keyword>
<dbReference type="AlphaFoldDB" id="A0A7S4HN81"/>